<dbReference type="AlphaFoldDB" id="A0A1H8US67"/>
<dbReference type="EMBL" id="FODD01000083">
    <property type="protein sequence ID" value="SEP05853.1"/>
    <property type="molecule type" value="Genomic_DNA"/>
</dbReference>
<sequence>MTHESVLGPLDGNTLKELARVICGDDHLYYRRGFEIAQFLHNAGWVNVPEYDGEYRNEWTLQQLTERRECPADLEKVLIRLADAREYLEEPGILPTVVNAVNAFLVHEGFRLENPGGRPRIVVCDPAMAHPGHHASVELKATMAEIIREPRMAALLQRRLDEAQTCYANGAHVAAIIMLGSLLEGVLLTVIEERNASLLRGKDPDYIGLKALIDICHQADWIDVDVERFSQALREYRNFVHPRREFREAHTPDRDTLTVSWHVVNSALNDLAASQPDPGA</sequence>
<evidence type="ECO:0000313" key="1">
    <source>
        <dbReference type="EMBL" id="SEP05853.1"/>
    </source>
</evidence>
<gene>
    <name evidence="1" type="ORF">SAMN05216267_10838</name>
</gene>
<evidence type="ECO:0008006" key="3">
    <source>
        <dbReference type="Google" id="ProtNLM"/>
    </source>
</evidence>
<dbReference type="STRING" id="310780.SAMN05216267_10838"/>
<dbReference type="RefSeq" id="WP_069463556.1">
    <property type="nucleotide sequence ID" value="NZ_FODD01000083.1"/>
</dbReference>
<evidence type="ECO:0000313" key="2">
    <source>
        <dbReference type="Proteomes" id="UP000181951"/>
    </source>
</evidence>
<proteinExistence type="predicted"/>
<dbReference type="Proteomes" id="UP000181951">
    <property type="component" value="Unassembled WGS sequence"/>
</dbReference>
<reference evidence="1 2" key="1">
    <citation type="submission" date="2016-10" db="EMBL/GenBank/DDBJ databases">
        <authorList>
            <person name="de Groot N.N."/>
        </authorList>
    </citation>
    <scope>NUCLEOTIDE SEQUENCE [LARGE SCALE GENOMIC DNA]</scope>
    <source>
        <strain evidence="1 2">CGMCC 4.2026</strain>
    </source>
</reference>
<protein>
    <recommendedName>
        <fullName evidence="3">DUF4145 domain-containing protein</fullName>
    </recommendedName>
</protein>
<keyword evidence="2" id="KW-1185">Reference proteome</keyword>
<organism evidence="1 2">
    <name type="scientific">Actinacidiphila rubida</name>
    <dbReference type="NCBI Taxonomy" id="310780"/>
    <lineage>
        <taxon>Bacteria</taxon>
        <taxon>Bacillati</taxon>
        <taxon>Actinomycetota</taxon>
        <taxon>Actinomycetes</taxon>
        <taxon>Kitasatosporales</taxon>
        <taxon>Streptomycetaceae</taxon>
        <taxon>Actinacidiphila</taxon>
    </lineage>
</organism>
<accession>A0A1H8US67</accession>
<name>A0A1H8US67_9ACTN</name>